<evidence type="ECO:0000313" key="2">
    <source>
        <dbReference type="EMBL" id="XBQ22707.1"/>
    </source>
</evidence>
<dbReference type="AlphaFoldDB" id="A0AAU7MWV7"/>
<evidence type="ECO:0008006" key="3">
    <source>
        <dbReference type="Google" id="ProtNLM"/>
    </source>
</evidence>
<organism evidence="2">
    <name type="scientific">Flagellimonas sp. MMG031</name>
    <dbReference type="NCBI Taxonomy" id="3158549"/>
    <lineage>
        <taxon>Bacteria</taxon>
        <taxon>Pseudomonadati</taxon>
        <taxon>Bacteroidota</taxon>
        <taxon>Flavobacteriia</taxon>
        <taxon>Flavobacteriales</taxon>
        <taxon>Flavobacteriaceae</taxon>
        <taxon>Flagellimonas</taxon>
    </lineage>
</organism>
<dbReference type="EMBL" id="CP157804">
    <property type="protein sequence ID" value="XBQ22707.1"/>
    <property type="molecule type" value="Genomic_DNA"/>
</dbReference>
<name>A0AAU7MWV7_9FLAO</name>
<gene>
    <name evidence="2" type="ORF">ABNE31_13995</name>
</gene>
<protein>
    <recommendedName>
        <fullName evidence="3">Transcriptional regulator</fullName>
    </recommendedName>
</protein>
<dbReference type="RefSeq" id="WP_349351558.1">
    <property type="nucleotide sequence ID" value="NZ_CP157804.1"/>
</dbReference>
<reference evidence="2" key="1">
    <citation type="submission" date="2024-05" db="EMBL/GenBank/DDBJ databases">
        <title>Draft Genome Sequences of Flagellimonas sp. MMG031 and Marinobacter sp. MMG032 Isolated from the dinoflagellate Symbiodinium pilosum.</title>
        <authorList>
            <person name="Shikuma N.J."/>
            <person name="Farrell M.V."/>
        </authorList>
    </citation>
    <scope>NUCLEOTIDE SEQUENCE</scope>
    <source>
        <strain evidence="2">MMG031</strain>
    </source>
</reference>
<feature type="region of interest" description="Disordered" evidence="1">
    <location>
        <begin position="171"/>
        <end position="196"/>
    </location>
</feature>
<feature type="compositionally biased region" description="Basic and acidic residues" evidence="1">
    <location>
        <begin position="185"/>
        <end position="196"/>
    </location>
</feature>
<accession>A0AAU7MWV7</accession>
<dbReference type="KEGG" id="fld:ABNE31_13995"/>
<sequence length="196" mass="23074">MRSWRYWKRTRSITVSRVEDINYIKHLNGVFAQFAKDNRLNPTHISLYIGLFQLWNQNYFVAEFYISREEAMAYAKIGSKSTYHRCIRELSHWNYILYSPSHNPYKGSRIKMFDFGTSTGQVLDQYRTKIGTSNGQALVPINKLIQTTKNNTNGKKQKKMKKKVFEIEENIAEHPPTVPNLDNLRTSKDKDYNEPL</sequence>
<evidence type="ECO:0000256" key="1">
    <source>
        <dbReference type="SAM" id="MobiDB-lite"/>
    </source>
</evidence>
<proteinExistence type="predicted"/>